<reference evidence="3" key="1">
    <citation type="submission" date="2016-12" db="EMBL/GenBank/DDBJ databases">
        <authorList>
            <person name="Varghese N."/>
            <person name="Submissions S."/>
        </authorList>
    </citation>
    <scope>NUCLEOTIDE SEQUENCE [LARGE SCALE GENOMIC DNA]</scope>
    <source>
        <strain evidence="3">DSM 11032</strain>
    </source>
</reference>
<dbReference type="Gene3D" id="3.40.630.30">
    <property type="match status" value="1"/>
</dbReference>
<organism evidence="2 3">
    <name type="scientific">Erythrobacter sanguineus</name>
    <dbReference type="NCBI Taxonomy" id="198312"/>
    <lineage>
        <taxon>Bacteria</taxon>
        <taxon>Pseudomonadati</taxon>
        <taxon>Pseudomonadota</taxon>
        <taxon>Alphaproteobacteria</taxon>
        <taxon>Sphingomonadales</taxon>
        <taxon>Erythrobacteraceae</taxon>
        <taxon>Erythrobacter/Porphyrobacter group</taxon>
        <taxon>Erythrobacter</taxon>
    </lineage>
</organism>
<gene>
    <name evidence="2" type="ORF">SAMN02745193_02415</name>
</gene>
<dbReference type="InterPro" id="IPR016181">
    <property type="entry name" value="Acyl_CoA_acyltransferase"/>
</dbReference>
<dbReference type="PANTHER" id="PTHR43792">
    <property type="entry name" value="GNAT FAMILY, PUTATIVE (AFU_ORTHOLOGUE AFUA_3G00765)-RELATED-RELATED"/>
    <property type="match status" value="1"/>
</dbReference>
<dbReference type="PROSITE" id="PS51186">
    <property type="entry name" value="GNAT"/>
    <property type="match status" value="1"/>
</dbReference>
<evidence type="ECO:0000313" key="2">
    <source>
        <dbReference type="EMBL" id="SHN62215.1"/>
    </source>
</evidence>
<name>A0A1M7SUQ2_9SPHN</name>
<dbReference type="Pfam" id="PF13302">
    <property type="entry name" value="Acetyltransf_3"/>
    <property type="match status" value="1"/>
</dbReference>
<dbReference type="STRING" id="198312.SAMN02745193_02415"/>
<keyword evidence="3" id="KW-1185">Reference proteome</keyword>
<dbReference type="EMBL" id="FRDF01000014">
    <property type="protein sequence ID" value="SHN62215.1"/>
    <property type="molecule type" value="Genomic_DNA"/>
</dbReference>
<dbReference type="CDD" id="cd04301">
    <property type="entry name" value="NAT_SF"/>
    <property type="match status" value="1"/>
</dbReference>
<dbReference type="AlphaFoldDB" id="A0A1M7SUQ2"/>
<dbReference type="RefSeq" id="WP_072675251.1">
    <property type="nucleotide sequence ID" value="NZ_FRDF01000014.1"/>
</dbReference>
<keyword evidence="2" id="KW-0808">Transferase</keyword>
<evidence type="ECO:0000259" key="1">
    <source>
        <dbReference type="PROSITE" id="PS51186"/>
    </source>
</evidence>
<dbReference type="GO" id="GO:0016747">
    <property type="term" value="F:acyltransferase activity, transferring groups other than amino-acyl groups"/>
    <property type="evidence" value="ECO:0007669"/>
    <property type="project" value="InterPro"/>
</dbReference>
<dbReference type="InterPro" id="IPR000182">
    <property type="entry name" value="GNAT_dom"/>
</dbReference>
<feature type="domain" description="N-acetyltransferase" evidence="1">
    <location>
        <begin position="11"/>
        <end position="179"/>
    </location>
</feature>
<dbReference type="SUPFAM" id="SSF55729">
    <property type="entry name" value="Acyl-CoA N-acyltransferases (Nat)"/>
    <property type="match status" value="1"/>
</dbReference>
<dbReference type="PANTHER" id="PTHR43792:SF1">
    <property type="entry name" value="N-ACETYLTRANSFERASE DOMAIN-CONTAINING PROTEIN"/>
    <property type="match status" value="1"/>
</dbReference>
<sequence length="185" mass="21152">MGEVVLVTARLELRRIVPDDIDRQLRLLNTPSVMKHLGGVKTREQVAEKHARTQALWQSDGFGFMMMWERDTGEMVGHCGMKRVDNPLAANIGDHEIGWLVCEERWRRGYAHEAMSAVVDWAFLQHGAPHLVALTSLANRGSWRLMEKLGMERRADLDFTDPAFPPADNPMIQYSLNQEQWEAQS</sequence>
<evidence type="ECO:0000313" key="3">
    <source>
        <dbReference type="Proteomes" id="UP000184391"/>
    </source>
</evidence>
<dbReference type="InterPro" id="IPR051531">
    <property type="entry name" value="N-acetyltransferase"/>
</dbReference>
<proteinExistence type="predicted"/>
<protein>
    <submittedName>
        <fullName evidence="2">Protein N-acetyltransferase, RimJ/RimL family</fullName>
    </submittedName>
</protein>
<accession>A0A1M7SUQ2</accession>
<dbReference type="OrthoDB" id="6293260at2"/>
<dbReference type="Proteomes" id="UP000184391">
    <property type="component" value="Unassembled WGS sequence"/>
</dbReference>